<dbReference type="InterPro" id="IPR000792">
    <property type="entry name" value="Tscrpt_reg_LuxR_C"/>
</dbReference>
<dbReference type="InterPro" id="IPR011006">
    <property type="entry name" value="CheY-like_superfamily"/>
</dbReference>
<dbReference type="PRINTS" id="PR00038">
    <property type="entry name" value="HTHLUXR"/>
</dbReference>
<dbReference type="SMART" id="SM00448">
    <property type="entry name" value="REC"/>
    <property type="match status" value="1"/>
</dbReference>
<accession>A0A1W2H1E1</accession>
<proteinExistence type="predicted"/>
<dbReference type="GO" id="GO:0003677">
    <property type="term" value="F:DNA binding"/>
    <property type="evidence" value="ECO:0007669"/>
    <property type="project" value="UniProtKB-KW"/>
</dbReference>
<dbReference type="InterPro" id="IPR039420">
    <property type="entry name" value="WalR-like"/>
</dbReference>
<keyword evidence="3" id="KW-0238">DNA-binding</keyword>
<dbReference type="GO" id="GO:0000160">
    <property type="term" value="P:phosphorelay signal transduction system"/>
    <property type="evidence" value="ECO:0007669"/>
    <property type="project" value="InterPro"/>
</dbReference>
<dbReference type="InterPro" id="IPR016032">
    <property type="entry name" value="Sig_transdc_resp-reg_C-effctor"/>
</dbReference>
<evidence type="ECO:0000313" key="8">
    <source>
        <dbReference type="EMBL" id="SMD42709.1"/>
    </source>
</evidence>
<keyword evidence="4" id="KW-0804">Transcription</keyword>
<evidence type="ECO:0000313" key="9">
    <source>
        <dbReference type="Proteomes" id="UP000192333"/>
    </source>
</evidence>
<dbReference type="Pfam" id="PF00196">
    <property type="entry name" value="GerE"/>
    <property type="match status" value="1"/>
</dbReference>
<dbReference type="Proteomes" id="UP000192333">
    <property type="component" value="Chromosome I"/>
</dbReference>
<dbReference type="SUPFAM" id="SSF46894">
    <property type="entry name" value="C-terminal effector domain of the bipartite response regulators"/>
    <property type="match status" value="1"/>
</dbReference>
<keyword evidence="2" id="KW-0805">Transcription regulation</keyword>
<dbReference type="Pfam" id="PF00072">
    <property type="entry name" value="Response_reg"/>
    <property type="match status" value="1"/>
</dbReference>
<reference evidence="9" key="1">
    <citation type="submission" date="2017-04" db="EMBL/GenBank/DDBJ databases">
        <authorList>
            <person name="Varghese N."/>
            <person name="Submissions S."/>
        </authorList>
    </citation>
    <scope>NUCLEOTIDE SEQUENCE [LARGE SCALE GENOMIC DNA]</scope>
    <source>
        <strain evidence="9">DSM 16537</strain>
    </source>
</reference>
<dbReference type="InterPro" id="IPR058245">
    <property type="entry name" value="NreC/VraR/RcsB-like_REC"/>
</dbReference>
<evidence type="ECO:0000259" key="7">
    <source>
        <dbReference type="PROSITE" id="PS50110"/>
    </source>
</evidence>
<dbReference type="CDD" id="cd17535">
    <property type="entry name" value="REC_NarL-like"/>
    <property type="match status" value="1"/>
</dbReference>
<evidence type="ECO:0000259" key="6">
    <source>
        <dbReference type="PROSITE" id="PS50043"/>
    </source>
</evidence>
<dbReference type="Gene3D" id="3.40.50.2300">
    <property type="match status" value="1"/>
</dbReference>
<dbReference type="AlphaFoldDB" id="A0A1W2H1E1"/>
<organism evidence="8 9">
    <name type="scientific">Aquiflexum balticum DSM 16537</name>
    <dbReference type="NCBI Taxonomy" id="758820"/>
    <lineage>
        <taxon>Bacteria</taxon>
        <taxon>Pseudomonadati</taxon>
        <taxon>Bacteroidota</taxon>
        <taxon>Cytophagia</taxon>
        <taxon>Cytophagales</taxon>
        <taxon>Cyclobacteriaceae</taxon>
        <taxon>Aquiflexum</taxon>
    </lineage>
</organism>
<name>A0A1W2H1E1_9BACT</name>
<sequence length="208" mass="23709">MIKIALADDHKMFAKGIAGLLEEEEDFNIMGIFSNGRELLDFLESVDVDIILTDMNMPVLDGEGVIEAVKLLIPYPKIIVLSMYDDEAIFLKCQKLGASAYVLKNADPDELIYTIREVFEGSHIMNFQKVLQQNQDDLYADIYKEKFKLSKRELQILRLIKEGMTNRDVAEKLHLSSHTVDAHRKKIHNKLGVSSVAELIRKALDMNL</sequence>
<feature type="modified residue" description="4-aspartylphosphate" evidence="5">
    <location>
        <position position="54"/>
    </location>
</feature>
<dbReference type="EMBL" id="LT838813">
    <property type="protein sequence ID" value="SMD42709.1"/>
    <property type="molecule type" value="Genomic_DNA"/>
</dbReference>
<dbReference type="SMART" id="SM00421">
    <property type="entry name" value="HTH_LUXR"/>
    <property type="match status" value="1"/>
</dbReference>
<keyword evidence="9" id="KW-1185">Reference proteome</keyword>
<dbReference type="RefSeq" id="WP_084119482.1">
    <property type="nucleotide sequence ID" value="NZ_LT838813.1"/>
</dbReference>
<dbReference type="InterPro" id="IPR001789">
    <property type="entry name" value="Sig_transdc_resp-reg_receiver"/>
</dbReference>
<dbReference type="PROSITE" id="PS50110">
    <property type="entry name" value="RESPONSE_REGULATORY"/>
    <property type="match status" value="1"/>
</dbReference>
<evidence type="ECO:0000256" key="5">
    <source>
        <dbReference type="PROSITE-ProRule" id="PRU00169"/>
    </source>
</evidence>
<dbReference type="GO" id="GO:0006355">
    <property type="term" value="P:regulation of DNA-templated transcription"/>
    <property type="evidence" value="ECO:0007669"/>
    <property type="project" value="InterPro"/>
</dbReference>
<evidence type="ECO:0000256" key="2">
    <source>
        <dbReference type="ARBA" id="ARBA00023015"/>
    </source>
</evidence>
<dbReference type="PANTHER" id="PTHR43214">
    <property type="entry name" value="TWO-COMPONENT RESPONSE REGULATOR"/>
    <property type="match status" value="1"/>
</dbReference>
<evidence type="ECO:0000256" key="3">
    <source>
        <dbReference type="ARBA" id="ARBA00023125"/>
    </source>
</evidence>
<dbReference type="PROSITE" id="PS50043">
    <property type="entry name" value="HTH_LUXR_2"/>
    <property type="match status" value="1"/>
</dbReference>
<feature type="domain" description="HTH luxR-type" evidence="6">
    <location>
        <begin position="142"/>
        <end position="207"/>
    </location>
</feature>
<protein>
    <submittedName>
        <fullName evidence="8">Two component transcriptional regulator, LuxR family</fullName>
    </submittedName>
</protein>
<dbReference type="SUPFAM" id="SSF52172">
    <property type="entry name" value="CheY-like"/>
    <property type="match status" value="1"/>
</dbReference>
<dbReference type="STRING" id="758820.SAMN00777080_1271"/>
<dbReference type="PANTHER" id="PTHR43214:SF41">
    <property type="entry name" value="NITRATE_NITRITE RESPONSE REGULATOR PROTEIN NARP"/>
    <property type="match status" value="1"/>
</dbReference>
<feature type="domain" description="Response regulatory" evidence="7">
    <location>
        <begin position="3"/>
        <end position="119"/>
    </location>
</feature>
<gene>
    <name evidence="8" type="ORF">SAMN00777080_1271</name>
</gene>
<evidence type="ECO:0000256" key="4">
    <source>
        <dbReference type="ARBA" id="ARBA00023163"/>
    </source>
</evidence>
<dbReference type="CDD" id="cd06170">
    <property type="entry name" value="LuxR_C_like"/>
    <property type="match status" value="1"/>
</dbReference>
<keyword evidence="1 5" id="KW-0597">Phosphoprotein</keyword>
<evidence type="ECO:0000256" key="1">
    <source>
        <dbReference type="ARBA" id="ARBA00022553"/>
    </source>
</evidence>
<dbReference type="OrthoDB" id="9797341at2"/>